<gene>
    <name evidence="2" type="ORF">N864_23625</name>
</gene>
<evidence type="ECO:0000256" key="1">
    <source>
        <dbReference type="SAM" id="Phobius"/>
    </source>
</evidence>
<organism evidence="2 3">
    <name type="scientific">Intrasporangium chromatireducens Q5-1</name>
    <dbReference type="NCBI Taxonomy" id="584657"/>
    <lineage>
        <taxon>Bacteria</taxon>
        <taxon>Bacillati</taxon>
        <taxon>Actinomycetota</taxon>
        <taxon>Actinomycetes</taxon>
        <taxon>Micrococcales</taxon>
        <taxon>Intrasporangiaceae</taxon>
        <taxon>Intrasporangium</taxon>
    </lineage>
</organism>
<dbReference type="EMBL" id="AWQS01000005">
    <property type="protein sequence ID" value="EWT07772.1"/>
    <property type="molecule type" value="Genomic_DNA"/>
</dbReference>
<keyword evidence="1" id="KW-1133">Transmembrane helix</keyword>
<dbReference type="Proteomes" id="UP000019494">
    <property type="component" value="Unassembled WGS sequence"/>
</dbReference>
<keyword evidence="3" id="KW-1185">Reference proteome</keyword>
<dbReference type="RefSeq" id="WP_034712538.1">
    <property type="nucleotide sequence ID" value="NZ_AWQS01000005.1"/>
</dbReference>
<evidence type="ECO:0000313" key="3">
    <source>
        <dbReference type="Proteomes" id="UP000019494"/>
    </source>
</evidence>
<evidence type="ECO:0000313" key="2">
    <source>
        <dbReference type="EMBL" id="EWT07772.1"/>
    </source>
</evidence>
<feature type="transmembrane region" description="Helical" evidence="1">
    <location>
        <begin position="12"/>
        <end position="33"/>
    </location>
</feature>
<comment type="caution">
    <text evidence="2">The sequence shown here is derived from an EMBL/GenBank/DDBJ whole genome shotgun (WGS) entry which is preliminary data.</text>
</comment>
<accession>W9GRT4</accession>
<keyword evidence="1" id="KW-0472">Membrane</keyword>
<name>W9GRT4_9MICO</name>
<feature type="transmembrane region" description="Helical" evidence="1">
    <location>
        <begin position="64"/>
        <end position="81"/>
    </location>
</feature>
<reference evidence="3" key="1">
    <citation type="submission" date="2013-08" db="EMBL/GenBank/DDBJ databases">
        <title>Intrasporangium oryzae NRRL B-24470.</title>
        <authorList>
            <person name="Liu H."/>
            <person name="Wang G."/>
        </authorList>
    </citation>
    <scope>NUCLEOTIDE SEQUENCE [LARGE SCALE GENOMIC DNA]</scope>
    <source>
        <strain evidence="3">Q5-1</strain>
    </source>
</reference>
<proteinExistence type="predicted"/>
<protein>
    <submittedName>
        <fullName evidence="2">Uncharacterized protein</fullName>
    </submittedName>
</protein>
<keyword evidence="1" id="KW-0812">Transmembrane</keyword>
<sequence length="135" mass="14821">MTTAGIPAHALLPLALLFTAAAALTASLAFRLARASQRRAGWLAIGAPLIPAVRPHLARDGADLAAIVLASVVLFVAVMYAQRTRVAQLPLLWGSWVDRYADRLAGEQLMDPIRAKTGRRARRRYDLRRWRGVND</sequence>
<dbReference type="AlphaFoldDB" id="W9GRT4"/>